<dbReference type="AlphaFoldDB" id="A0AAV9E308"/>
<dbReference type="InterPro" id="IPR032861">
    <property type="entry name" value="TAXi_N"/>
</dbReference>
<keyword evidence="3" id="KW-0645">Protease</keyword>
<evidence type="ECO:0000313" key="5">
    <source>
        <dbReference type="EMBL" id="KAK1307649.1"/>
    </source>
</evidence>
<dbReference type="FunFam" id="2.40.70.10:FF:000013">
    <property type="entry name" value="Aspartyl protease AED1"/>
    <property type="match status" value="1"/>
</dbReference>
<evidence type="ECO:0000259" key="4">
    <source>
        <dbReference type="PROSITE" id="PS51767"/>
    </source>
</evidence>
<dbReference type="Pfam" id="PF14541">
    <property type="entry name" value="TAXi_C"/>
    <property type="match status" value="1"/>
</dbReference>
<reference evidence="5" key="1">
    <citation type="journal article" date="2023" name="Nat. Commun.">
        <title>Diploid and tetraploid genomes of Acorus and the evolution of monocots.</title>
        <authorList>
            <person name="Ma L."/>
            <person name="Liu K.W."/>
            <person name="Li Z."/>
            <person name="Hsiao Y.Y."/>
            <person name="Qi Y."/>
            <person name="Fu T."/>
            <person name="Tang G.D."/>
            <person name="Zhang D."/>
            <person name="Sun W.H."/>
            <person name="Liu D.K."/>
            <person name="Li Y."/>
            <person name="Chen G.Z."/>
            <person name="Liu X.D."/>
            <person name="Liao X.Y."/>
            <person name="Jiang Y.T."/>
            <person name="Yu X."/>
            <person name="Hao Y."/>
            <person name="Huang J."/>
            <person name="Zhao X.W."/>
            <person name="Ke S."/>
            <person name="Chen Y.Y."/>
            <person name="Wu W.L."/>
            <person name="Hsu J.L."/>
            <person name="Lin Y.F."/>
            <person name="Huang M.D."/>
            <person name="Li C.Y."/>
            <person name="Huang L."/>
            <person name="Wang Z.W."/>
            <person name="Zhao X."/>
            <person name="Zhong W.Y."/>
            <person name="Peng D.H."/>
            <person name="Ahmad S."/>
            <person name="Lan S."/>
            <person name="Zhang J.S."/>
            <person name="Tsai W.C."/>
            <person name="Van de Peer Y."/>
            <person name="Liu Z.J."/>
        </authorList>
    </citation>
    <scope>NUCLEOTIDE SEQUENCE</scope>
    <source>
        <strain evidence="5">CP</strain>
    </source>
</reference>
<keyword evidence="3" id="KW-0378">Hydrolase</keyword>
<dbReference type="Proteomes" id="UP001180020">
    <property type="component" value="Unassembled WGS sequence"/>
</dbReference>
<evidence type="ECO:0000256" key="3">
    <source>
        <dbReference type="RuleBase" id="RU000454"/>
    </source>
</evidence>
<dbReference type="Gene3D" id="2.40.70.10">
    <property type="entry name" value="Acid Proteases"/>
    <property type="match status" value="2"/>
</dbReference>
<sequence length="333" mass="34570">MGDDNYVVTVGYGTPVREFTVNFDTGSSRSWIQCKPCTSCYTQQDPIFDPSASSSYANIACGATQCTQSSDTNCSASGCAYSVPYVDGSTTKGNLATETLTLTPDDVFTDFAFGCGEDNEGPFRGSAGLLGLGRGYGSLVQQTSATFGWVFSYCLPSSRSSTGFLTFGSADDSTTSTPLLSQPTQDLYNVGLSGISVNGQNLGIPPSVFSTAGTIVDSGTVITRLPSGAYDALRSAFQAGMSKYPTAPGNSLFDTCYDVSNYDTVPTVTLHFDGGADLEVDKSGILFTESGVSCLAFAAATGVGIIGNTQQKTVEVVYDVGAGRLGFRPGACT</sequence>
<comment type="caution">
    <text evidence="5">The sequence shown here is derived from an EMBL/GenBank/DDBJ whole genome shotgun (WGS) entry which is preliminary data.</text>
</comment>
<dbReference type="SUPFAM" id="SSF50630">
    <property type="entry name" value="Acid proteases"/>
    <property type="match status" value="1"/>
</dbReference>
<dbReference type="PROSITE" id="PS00141">
    <property type="entry name" value="ASP_PROTEASE"/>
    <property type="match status" value="1"/>
</dbReference>
<dbReference type="PANTHER" id="PTHR13683">
    <property type="entry name" value="ASPARTYL PROTEASES"/>
    <property type="match status" value="1"/>
</dbReference>
<dbReference type="InterPro" id="IPR032799">
    <property type="entry name" value="TAXi_C"/>
</dbReference>
<feature type="active site" evidence="2">
    <location>
        <position position="217"/>
    </location>
</feature>
<comment type="similarity">
    <text evidence="1 3">Belongs to the peptidase A1 family.</text>
</comment>
<dbReference type="EMBL" id="JAUJYO010000009">
    <property type="protein sequence ID" value="KAK1307649.1"/>
    <property type="molecule type" value="Genomic_DNA"/>
</dbReference>
<gene>
    <name evidence="5" type="primary">nep2</name>
    <name evidence="5" type="ORF">QJS10_CPA09g01895</name>
</gene>
<organism evidence="5 6">
    <name type="scientific">Acorus calamus</name>
    <name type="common">Sweet flag</name>
    <dbReference type="NCBI Taxonomy" id="4465"/>
    <lineage>
        <taxon>Eukaryota</taxon>
        <taxon>Viridiplantae</taxon>
        <taxon>Streptophyta</taxon>
        <taxon>Embryophyta</taxon>
        <taxon>Tracheophyta</taxon>
        <taxon>Spermatophyta</taxon>
        <taxon>Magnoliopsida</taxon>
        <taxon>Liliopsida</taxon>
        <taxon>Acoraceae</taxon>
        <taxon>Acorus</taxon>
    </lineage>
</organism>
<dbReference type="Pfam" id="PF14543">
    <property type="entry name" value="TAXi_N"/>
    <property type="match status" value="1"/>
</dbReference>
<accession>A0AAV9E308</accession>
<evidence type="ECO:0000256" key="2">
    <source>
        <dbReference type="PIRSR" id="PIRSR601461-1"/>
    </source>
</evidence>
<dbReference type="InterPro" id="IPR001461">
    <property type="entry name" value="Aspartic_peptidase_A1"/>
</dbReference>
<protein>
    <submittedName>
        <fullName evidence="5">Aspartic proteinase nepenthesin-2</fullName>
    </submittedName>
</protein>
<feature type="active site" evidence="2">
    <location>
        <position position="24"/>
    </location>
</feature>
<dbReference type="GO" id="GO:0006508">
    <property type="term" value="P:proteolysis"/>
    <property type="evidence" value="ECO:0007669"/>
    <property type="project" value="UniProtKB-KW"/>
</dbReference>
<feature type="domain" description="Peptidase A1" evidence="4">
    <location>
        <begin position="6"/>
        <end position="328"/>
    </location>
</feature>
<dbReference type="PRINTS" id="PR00792">
    <property type="entry name" value="PEPSIN"/>
</dbReference>
<keyword evidence="6" id="KW-1185">Reference proteome</keyword>
<dbReference type="FunFam" id="2.40.70.10:FF:000031">
    <property type="entry name" value="Aspartyl protease AED1"/>
    <property type="match status" value="1"/>
</dbReference>
<evidence type="ECO:0000256" key="1">
    <source>
        <dbReference type="ARBA" id="ARBA00007447"/>
    </source>
</evidence>
<keyword evidence="3" id="KW-0064">Aspartyl protease</keyword>
<dbReference type="InterPro" id="IPR033121">
    <property type="entry name" value="PEPTIDASE_A1"/>
</dbReference>
<dbReference type="InterPro" id="IPR001969">
    <property type="entry name" value="Aspartic_peptidase_AS"/>
</dbReference>
<dbReference type="GO" id="GO:0004190">
    <property type="term" value="F:aspartic-type endopeptidase activity"/>
    <property type="evidence" value="ECO:0007669"/>
    <property type="project" value="UniProtKB-KW"/>
</dbReference>
<proteinExistence type="inferred from homology"/>
<dbReference type="PROSITE" id="PS51767">
    <property type="entry name" value="PEPTIDASE_A1"/>
    <property type="match status" value="1"/>
</dbReference>
<dbReference type="InterPro" id="IPR021109">
    <property type="entry name" value="Peptidase_aspartic_dom_sf"/>
</dbReference>
<name>A0AAV9E308_ACOCL</name>
<dbReference type="PANTHER" id="PTHR13683:SF750">
    <property type="entry name" value="ASPARTYL PROTEASE AED1"/>
    <property type="match status" value="1"/>
</dbReference>
<evidence type="ECO:0000313" key="6">
    <source>
        <dbReference type="Proteomes" id="UP001180020"/>
    </source>
</evidence>
<reference evidence="5" key="2">
    <citation type="submission" date="2023-06" db="EMBL/GenBank/DDBJ databases">
        <authorList>
            <person name="Ma L."/>
            <person name="Liu K.-W."/>
            <person name="Li Z."/>
            <person name="Hsiao Y.-Y."/>
            <person name="Qi Y."/>
            <person name="Fu T."/>
            <person name="Tang G."/>
            <person name="Zhang D."/>
            <person name="Sun W.-H."/>
            <person name="Liu D.-K."/>
            <person name="Li Y."/>
            <person name="Chen G.-Z."/>
            <person name="Liu X.-D."/>
            <person name="Liao X.-Y."/>
            <person name="Jiang Y.-T."/>
            <person name="Yu X."/>
            <person name="Hao Y."/>
            <person name="Huang J."/>
            <person name="Zhao X.-W."/>
            <person name="Ke S."/>
            <person name="Chen Y.-Y."/>
            <person name="Wu W.-L."/>
            <person name="Hsu J.-L."/>
            <person name="Lin Y.-F."/>
            <person name="Huang M.-D."/>
            <person name="Li C.-Y."/>
            <person name="Huang L."/>
            <person name="Wang Z.-W."/>
            <person name="Zhao X."/>
            <person name="Zhong W.-Y."/>
            <person name="Peng D.-H."/>
            <person name="Ahmad S."/>
            <person name="Lan S."/>
            <person name="Zhang J.-S."/>
            <person name="Tsai W.-C."/>
            <person name="Van De Peer Y."/>
            <person name="Liu Z.-J."/>
        </authorList>
    </citation>
    <scope>NUCLEOTIDE SEQUENCE</scope>
    <source>
        <strain evidence="5">CP</strain>
        <tissue evidence="5">Leaves</tissue>
    </source>
</reference>